<reference evidence="2 3" key="1">
    <citation type="submission" date="2018-11" db="EMBL/GenBank/DDBJ databases">
        <authorList>
            <consortium name="Pathogen Informatics"/>
        </authorList>
    </citation>
    <scope>NUCLEOTIDE SEQUENCE [LARGE SCALE GENOMIC DNA]</scope>
</reference>
<keyword evidence="3" id="KW-1185">Reference proteome</keyword>
<accession>A0A3P7P698</accession>
<name>A0A3P7P698_DIBLA</name>
<sequence length="149" mass="15867">MGQHNRILGAVNQCELAAAANNRVQCANPEQVVVTHCELFFYACRVVERLPRTQLVTPLENFPHFAALDPLFLMSEELTKSYTPSLQQAGFVLRRLSVGDLQSALALTSIKTPQGAVSSPAANQPSSTSNGVSAASVELTSSPDGVARA</sequence>
<proteinExistence type="predicted"/>
<evidence type="ECO:0000256" key="1">
    <source>
        <dbReference type="SAM" id="MobiDB-lite"/>
    </source>
</evidence>
<dbReference type="AlphaFoldDB" id="A0A3P7P698"/>
<evidence type="ECO:0000313" key="3">
    <source>
        <dbReference type="Proteomes" id="UP000281553"/>
    </source>
</evidence>
<feature type="compositionally biased region" description="Polar residues" evidence="1">
    <location>
        <begin position="112"/>
        <end position="143"/>
    </location>
</feature>
<organism evidence="2 3">
    <name type="scientific">Dibothriocephalus latus</name>
    <name type="common">Fish tapeworm</name>
    <name type="synonym">Diphyllobothrium latum</name>
    <dbReference type="NCBI Taxonomy" id="60516"/>
    <lineage>
        <taxon>Eukaryota</taxon>
        <taxon>Metazoa</taxon>
        <taxon>Spiralia</taxon>
        <taxon>Lophotrochozoa</taxon>
        <taxon>Platyhelminthes</taxon>
        <taxon>Cestoda</taxon>
        <taxon>Eucestoda</taxon>
        <taxon>Diphyllobothriidea</taxon>
        <taxon>Diphyllobothriidae</taxon>
        <taxon>Dibothriocephalus</taxon>
    </lineage>
</organism>
<evidence type="ECO:0000313" key="2">
    <source>
        <dbReference type="EMBL" id="VDN13616.1"/>
    </source>
</evidence>
<dbReference type="EMBL" id="UYRU01056874">
    <property type="protein sequence ID" value="VDN13616.1"/>
    <property type="molecule type" value="Genomic_DNA"/>
</dbReference>
<protein>
    <submittedName>
        <fullName evidence="2">Uncharacterized protein</fullName>
    </submittedName>
</protein>
<feature type="region of interest" description="Disordered" evidence="1">
    <location>
        <begin position="112"/>
        <end position="149"/>
    </location>
</feature>
<dbReference type="Proteomes" id="UP000281553">
    <property type="component" value="Unassembled WGS sequence"/>
</dbReference>
<gene>
    <name evidence="2" type="ORF">DILT_LOCUS9447</name>
</gene>